<feature type="signal peptide" evidence="2">
    <location>
        <begin position="1"/>
        <end position="24"/>
    </location>
</feature>
<keyword evidence="2" id="KW-0732">Signal</keyword>
<dbReference type="SUPFAM" id="SSF50939">
    <property type="entry name" value="Sialidases"/>
    <property type="match status" value="1"/>
</dbReference>
<evidence type="ECO:0000256" key="2">
    <source>
        <dbReference type="SAM" id="SignalP"/>
    </source>
</evidence>
<dbReference type="PROSITE" id="PS51257">
    <property type="entry name" value="PROKAR_LIPOPROTEIN"/>
    <property type="match status" value="1"/>
</dbReference>
<protein>
    <submittedName>
        <fullName evidence="3">Uncharacterized protein</fullName>
    </submittedName>
</protein>
<gene>
    <name evidence="3" type="ORF">POL67_20435</name>
</gene>
<evidence type="ECO:0000313" key="3">
    <source>
        <dbReference type="EMBL" id="MDC0743708.1"/>
    </source>
</evidence>
<dbReference type="EMBL" id="JAQNDO010000001">
    <property type="protein sequence ID" value="MDC0743708.1"/>
    <property type="molecule type" value="Genomic_DNA"/>
</dbReference>
<dbReference type="InterPro" id="IPR036278">
    <property type="entry name" value="Sialidase_sf"/>
</dbReference>
<comment type="caution">
    <text evidence="3">The sequence shown here is derived from an EMBL/GenBank/DDBJ whole genome shotgun (WGS) entry which is preliminary data.</text>
</comment>
<reference evidence="3 4" key="1">
    <citation type="submission" date="2022-11" db="EMBL/GenBank/DDBJ databases">
        <title>Minimal conservation of predation-associated metabolite biosynthetic gene clusters underscores biosynthetic potential of Myxococcota including descriptions for ten novel species: Archangium lansinium sp. nov., Myxococcus landrumus sp. nov., Nannocystis bai.</title>
        <authorList>
            <person name="Ahearne A."/>
            <person name="Stevens C."/>
            <person name="Dowd S."/>
        </authorList>
    </citation>
    <scope>NUCLEOTIDE SEQUENCE [LARGE SCALE GENOMIC DNA]</scope>
    <source>
        <strain evidence="3 4">RJM3</strain>
    </source>
</reference>
<evidence type="ECO:0000256" key="1">
    <source>
        <dbReference type="SAM" id="MobiDB-lite"/>
    </source>
</evidence>
<name>A0ABT5EPD4_9BACT</name>
<feature type="region of interest" description="Disordered" evidence="1">
    <location>
        <begin position="1006"/>
        <end position="1042"/>
    </location>
</feature>
<organism evidence="3 4">
    <name type="scientific">Polyangium mundeleinium</name>
    <dbReference type="NCBI Taxonomy" id="2995306"/>
    <lineage>
        <taxon>Bacteria</taxon>
        <taxon>Pseudomonadati</taxon>
        <taxon>Myxococcota</taxon>
        <taxon>Polyangia</taxon>
        <taxon>Polyangiales</taxon>
        <taxon>Polyangiaceae</taxon>
        <taxon>Polyangium</taxon>
    </lineage>
</organism>
<proteinExistence type="predicted"/>
<dbReference type="RefSeq" id="WP_271919507.1">
    <property type="nucleotide sequence ID" value="NZ_JAQNDO010000001.1"/>
</dbReference>
<accession>A0ABT5EPD4</accession>
<sequence>MRGPSRASSCILALLALAPLTSLSVTGCKSGASGSAAQGATAPATNAAAVPEKLVSMVSPSRLLPDVRGERGVVAYEAGARRVLLDRMRLLVHEDGTTERANELLPLGHVNAVALPSRLGGGFVFHATSGGGTQLWRASSWLGKLRPLVQFSSTTSDVVPGFDRLYLRLSSNGKLVAVDAESGEVRSLAPLPPAAAYGGLAFADGFTGVVDADLRGVLATFDAGATWRPLQLPERPAAISVVGDEPTMFVAGGRYVLDARGNLTYRANQVATDDEGDPTTPGAPKGPFGKKVLRAAVEDGFPDTPRTAVVARAGALARVSLDTAAIVDLNLAAFPEREANCHAVRLGASYGFVCGEREGPTNIYAFVPPLAMQKVLSFKGPRFVSANGAGALVVRGTCEDGEGEARGPGAKARAPGASAASDAGTRVYCVRAASGATREVRVKGDLGVERVVALSDERVAILVPPRTGSTGQLTILKGAEMTNVPLVLPQKPRSVARELRRGMWLEGFEEREPGVLGGWVESGGPVIGVRVKLDGTVTAGEARDNENGVVISGKFALSPGEGGRAAESIDGGMTWKVFDLPEHDVEPGDAATRACGPVGCVLAGWVRVGWGKPAISGDLGAAEAPPALYVPMKTTPTVRVSCAPVGKPVTEPLPDKPAKKEAAPAPVPPVFGGFGGGGFGGFGRPPPQPQKTPWSTFRNLPAPALEKDEVGIDNGAPYDLVSLRAYAWGKKGSDWARTGHFLVRFDDRFDPAGGVRSTATSAPPWPDETSTAEGMGVGSYPLASWGSFLDPTGRHALAHVCRGTSCSLLAASEGQPVLLLRDAAGRTAGFARPLPQGAVRLGESWFLLVQGASYDTVALYRVDLGVLRLVTSFYRPSPSRYAMPEPPRLVRRALGTGLGLLVTSIPEPGDRFGGMYVHPVDPETGAVGEPIALGKRDLGGVLPPRCAEGQDGWLMDTSLDASPAVEIPGGRAALDSIEMRLRIDPGAACVEGIAARLDGTFVPDKETKAQPAADKPSPAGTVPLAATERSTGRRWTFACSRR</sequence>
<keyword evidence="4" id="KW-1185">Reference proteome</keyword>
<evidence type="ECO:0000313" key="4">
    <source>
        <dbReference type="Proteomes" id="UP001221411"/>
    </source>
</evidence>
<feature type="chain" id="PRO_5045485976" evidence="2">
    <location>
        <begin position="25"/>
        <end position="1042"/>
    </location>
</feature>
<dbReference type="Proteomes" id="UP001221411">
    <property type="component" value="Unassembled WGS sequence"/>
</dbReference>